<evidence type="ECO:0000313" key="2">
    <source>
        <dbReference type="EMBL" id="GCB71341.1"/>
    </source>
</evidence>
<accession>A0A401PE11</accession>
<dbReference type="EMBL" id="BFAA01000348">
    <property type="protein sequence ID" value="GCB71341.1"/>
    <property type="molecule type" value="Genomic_DNA"/>
</dbReference>
<feature type="transmembrane region" description="Helical" evidence="1">
    <location>
        <begin position="56"/>
        <end position="78"/>
    </location>
</feature>
<name>A0A401PE11_SCYTO</name>
<gene>
    <name evidence="2" type="ORF">scyTo_0001534</name>
</gene>
<keyword evidence="3" id="KW-1185">Reference proteome</keyword>
<keyword evidence="1" id="KW-0472">Membrane</keyword>
<proteinExistence type="predicted"/>
<comment type="caution">
    <text evidence="2">The sequence shown here is derived from an EMBL/GenBank/DDBJ whole genome shotgun (WGS) entry which is preliminary data.</text>
</comment>
<dbReference type="STRING" id="75743.A0A401PE11"/>
<dbReference type="AlphaFoldDB" id="A0A401PE11"/>
<protein>
    <submittedName>
        <fullName evidence="2">Uncharacterized protein</fullName>
    </submittedName>
</protein>
<dbReference type="Proteomes" id="UP000288216">
    <property type="component" value="Unassembled WGS sequence"/>
</dbReference>
<reference evidence="2 3" key="1">
    <citation type="journal article" date="2018" name="Nat. Ecol. Evol.">
        <title>Shark genomes provide insights into elasmobranch evolution and the origin of vertebrates.</title>
        <authorList>
            <person name="Hara Y"/>
            <person name="Yamaguchi K"/>
            <person name="Onimaru K"/>
            <person name="Kadota M"/>
            <person name="Koyanagi M"/>
            <person name="Keeley SD"/>
            <person name="Tatsumi K"/>
            <person name="Tanaka K"/>
            <person name="Motone F"/>
            <person name="Kageyama Y"/>
            <person name="Nozu R"/>
            <person name="Adachi N"/>
            <person name="Nishimura O"/>
            <person name="Nakagawa R"/>
            <person name="Tanegashima C"/>
            <person name="Kiyatake I"/>
            <person name="Matsumoto R"/>
            <person name="Murakumo K"/>
            <person name="Nishida K"/>
            <person name="Terakita A"/>
            <person name="Kuratani S"/>
            <person name="Sato K"/>
            <person name="Hyodo S Kuraku.S."/>
        </authorList>
    </citation>
    <scope>NUCLEOTIDE SEQUENCE [LARGE SCALE GENOMIC DNA]</scope>
</reference>
<organism evidence="2 3">
    <name type="scientific">Scyliorhinus torazame</name>
    <name type="common">Cloudy catshark</name>
    <name type="synonym">Catulus torazame</name>
    <dbReference type="NCBI Taxonomy" id="75743"/>
    <lineage>
        <taxon>Eukaryota</taxon>
        <taxon>Metazoa</taxon>
        <taxon>Chordata</taxon>
        <taxon>Craniata</taxon>
        <taxon>Vertebrata</taxon>
        <taxon>Chondrichthyes</taxon>
        <taxon>Elasmobranchii</taxon>
        <taxon>Galeomorphii</taxon>
        <taxon>Galeoidea</taxon>
        <taxon>Carcharhiniformes</taxon>
        <taxon>Scyliorhinidae</taxon>
        <taxon>Scyliorhinus</taxon>
    </lineage>
</organism>
<sequence>MVLVDHLSESEEEKAQSCIFQAQNKCLYKFKMIATETEKEYLYILRNPEYYSSNNILAMFLVFAVGTVITGLIIVIVIRQIMMHWNSNEPNHPGNNCKISPPQKGKASLPIVSSKTTAYRRGKPEEHHAYFNKMQVIQKLGL</sequence>
<evidence type="ECO:0000313" key="3">
    <source>
        <dbReference type="Proteomes" id="UP000288216"/>
    </source>
</evidence>
<keyword evidence="1" id="KW-0812">Transmembrane</keyword>
<evidence type="ECO:0000256" key="1">
    <source>
        <dbReference type="SAM" id="Phobius"/>
    </source>
</evidence>
<keyword evidence="1" id="KW-1133">Transmembrane helix</keyword>